<dbReference type="STRING" id="996342.SAMN05443551_3662"/>
<dbReference type="GO" id="GO:1990281">
    <property type="term" value="C:efflux pump complex"/>
    <property type="evidence" value="ECO:0007669"/>
    <property type="project" value="TreeGrafter"/>
</dbReference>
<reference evidence="3 4" key="1">
    <citation type="submission" date="2016-11" db="EMBL/GenBank/DDBJ databases">
        <authorList>
            <person name="Jaros S."/>
            <person name="Januszkiewicz K."/>
            <person name="Wedrychowicz H."/>
        </authorList>
    </citation>
    <scope>NUCLEOTIDE SEQUENCE [LARGE SCALE GENOMIC DNA]</scope>
    <source>
        <strain evidence="3 4">DSM 29431</strain>
    </source>
</reference>
<organism evidence="3 4">
    <name type="scientific">Marivita hallyeonensis</name>
    <dbReference type="NCBI Taxonomy" id="996342"/>
    <lineage>
        <taxon>Bacteria</taxon>
        <taxon>Pseudomonadati</taxon>
        <taxon>Pseudomonadota</taxon>
        <taxon>Alphaproteobacteria</taxon>
        <taxon>Rhodobacterales</taxon>
        <taxon>Roseobacteraceae</taxon>
        <taxon>Marivita</taxon>
    </lineage>
</organism>
<keyword evidence="4" id="KW-1185">Reference proteome</keyword>
<protein>
    <submittedName>
        <fullName evidence="3">RND family efflux transporter, MFP subunit</fullName>
    </submittedName>
</protein>
<dbReference type="RefSeq" id="WP_072779526.1">
    <property type="nucleotide sequence ID" value="NZ_FQXC01000005.1"/>
</dbReference>
<dbReference type="AlphaFoldDB" id="A0A1M5X1L2"/>
<dbReference type="GO" id="GO:0015562">
    <property type="term" value="F:efflux transmembrane transporter activity"/>
    <property type="evidence" value="ECO:0007669"/>
    <property type="project" value="TreeGrafter"/>
</dbReference>
<evidence type="ECO:0000313" key="3">
    <source>
        <dbReference type="EMBL" id="SHH93699.1"/>
    </source>
</evidence>
<dbReference type="InterPro" id="IPR006143">
    <property type="entry name" value="RND_pump_MFP"/>
</dbReference>
<dbReference type="EMBL" id="FQXC01000005">
    <property type="protein sequence ID" value="SHH93699.1"/>
    <property type="molecule type" value="Genomic_DNA"/>
</dbReference>
<dbReference type="Gene3D" id="1.10.287.470">
    <property type="entry name" value="Helix hairpin bin"/>
    <property type="match status" value="1"/>
</dbReference>
<dbReference type="NCBIfam" id="TIGR01730">
    <property type="entry name" value="RND_mfp"/>
    <property type="match status" value="1"/>
</dbReference>
<dbReference type="Gene3D" id="2.40.50.100">
    <property type="match status" value="1"/>
</dbReference>
<keyword evidence="2" id="KW-0175">Coiled coil</keyword>
<gene>
    <name evidence="3" type="ORF">SAMN05443551_3662</name>
</gene>
<feature type="coiled-coil region" evidence="2">
    <location>
        <begin position="111"/>
        <end position="169"/>
    </location>
</feature>
<dbReference type="PANTHER" id="PTHR30469">
    <property type="entry name" value="MULTIDRUG RESISTANCE PROTEIN MDTA"/>
    <property type="match status" value="1"/>
</dbReference>
<dbReference type="SUPFAM" id="SSF111369">
    <property type="entry name" value="HlyD-like secretion proteins"/>
    <property type="match status" value="1"/>
</dbReference>
<proteinExistence type="inferred from homology"/>
<name>A0A1M5X1L2_9RHOB</name>
<evidence type="ECO:0000313" key="4">
    <source>
        <dbReference type="Proteomes" id="UP000184221"/>
    </source>
</evidence>
<dbReference type="Proteomes" id="UP000184221">
    <property type="component" value="Unassembled WGS sequence"/>
</dbReference>
<evidence type="ECO:0000256" key="2">
    <source>
        <dbReference type="SAM" id="Coils"/>
    </source>
</evidence>
<dbReference type="OrthoDB" id="7811737at2"/>
<accession>A0A1M5X1L2</accession>
<sequence length="378" mass="41029">MAVRSLIFFSVFGAAILGGGIAALIWAGNETEAPQSQTRLPPLVTVATVTEVTRPPALLTTGFVRPSDPLTLTTEVAGRVEFIHPDFETGGRIDADTPVVRLGRTPYEAELMRAESLRMSAEAALMQAENALERQRQLAANNFASDARIEELEAARAAAQADLGSARASVTIAQDQVADTSLSLPYVALVTSEDISPGALVQPGQRIGDVVRADRAELRTSLTERDYRRFAANGGIIGKTVIVRLRDSDASREAEITAVSPQLGGATRMVEIIATITDPFEGENKLLLNALVDVEIPFNDTQRSVLSVPSSALQTRQRLWRVDEDLRLRPVDFVIERRTEDTLFLLSDEIAPGDRVLTTALQTQIEGREVRIDETDGS</sequence>
<evidence type="ECO:0000256" key="1">
    <source>
        <dbReference type="ARBA" id="ARBA00009477"/>
    </source>
</evidence>
<dbReference type="Gene3D" id="2.40.420.20">
    <property type="match status" value="1"/>
</dbReference>
<comment type="similarity">
    <text evidence="1">Belongs to the membrane fusion protein (MFP) (TC 8.A.1) family.</text>
</comment>
<dbReference type="Gene3D" id="2.40.30.170">
    <property type="match status" value="1"/>
</dbReference>